<evidence type="ECO:0000256" key="5">
    <source>
        <dbReference type="ARBA" id="ARBA00023004"/>
    </source>
</evidence>
<evidence type="ECO:0000256" key="7">
    <source>
        <dbReference type="ARBA" id="ARBA00023015"/>
    </source>
</evidence>
<evidence type="ECO:0000256" key="2">
    <source>
        <dbReference type="ARBA" id="ARBA00006597"/>
    </source>
</evidence>
<reference evidence="14" key="1">
    <citation type="submission" date="2022-12" db="EMBL/GenBank/DDBJ databases">
        <authorList>
            <person name="Krivoruchko A.V."/>
            <person name="Elkin A."/>
        </authorList>
    </citation>
    <scope>NUCLEOTIDE SEQUENCE</scope>
    <source>
        <strain evidence="14">IEGM 1391</strain>
    </source>
</reference>
<evidence type="ECO:0000256" key="1">
    <source>
        <dbReference type="ARBA" id="ARBA00004496"/>
    </source>
</evidence>
<name>A0ABT4M830_9NOCA</name>
<dbReference type="Pfam" id="PF02467">
    <property type="entry name" value="Whib"/>
    <property type="match status" value="1"/>
</dbReference>
<comment type="PTM">
    <text evidence="11">Upon Fe-S cluster removal intramolecular disulfide bonds are formed.</text>
</comment>
<dbReference type="PROSITE" id="PS51674">
    <property type="entry name" value="4FE4S_WBL"/>
    <property type="match status" value="1"/>
</dbReference>
<gene>
    <name evidence="11" type="primary">whiB</name>
    <name evidence="14" type="ORF">O4220_01095</name>
</gene>
<keyword evidence="9 11" id="KW-1015">Disulfide bond</keyword>
<protein>
    <recommendedName>
        <fullName evidence="11">Transcriptional regulator WhiB</fullName>
    </recommendedName>
</protein>
<comment type="subcellular location">
    <subcellularLocation>
        <location evidence="1 11">Cytoplasm</location>
    </subcellularLocation>
</comment>
<keyword evidence="5 11" id="KW-0408">Iron</keyword>
<feature type="binding site" evidence="11">
    <location>
        <position position="35"/>
    </location>
    <ligand>
        <name>[4Fe-4S] cluster</name>
        <dbReference type="ChEBI" id="CHEBI:49883"/>
    </ligand>
</feature>
<keyword evidence="7 11" id="KW-0805">Transcription regulation</keyword>
<feature type="binding site" evidence="11">
    <location>
        <position position="38"/>
    </location>
    <ligand>
        <name>[4Fe-4S] cluster</name>
        <dbReference type="ChEBI" id="CHEBI:49883"/>
    </ligand>
</feature>
<evidence type="ECO:0000313" key="15">
    <source>
        <dbReference type="Proteomes" id="UP001081071"/>
    </source>
</evidence>
<sequence>MNAACRSMPVSMFYPPLGLRGYSLRNLERQAKLVCDRCPVITRCLQHALDADERHGVWGGSTAHERSAMARANPDEQRSPGHLRPGSESAPPAGGADSDERCGSRRVTPDEQRSQR</sequence>
<keyword evidence="4 11" id="KW-0479">Metal-binding</keyword>
<keyword evidence="10 11" id="KW-0804">Transcription</keyword>
<dbReference type="EMBL" id="JAPWIJ010000001">
    <property type="protein sequence ID" value="MCZ4517092.1"/>
    <property type="molecule type" value="Genomic_DNA"/>
</dbReference>
<proteinExistence type="inferred from homology"/>
<accession>A0ABT4M830</accession>
<evidence type="ECO:0000256" key="10">
    <source>
        <dbReference type="ARBA" id="ARBA00023163"/>
    </source>
</evidence>
<keyword evidence="11" id="KW-0963">Cytoplasm</keyword>
<keyword evidence="6 11" id="KW-0411">Iron-sulfur</keyword>
<evidence type="ECO:0000256" key="3">
    <source>
        <dbReference type="ARBA" id="ARBA00022485"/>
    </source>
</evidence>
<dbReference type="HAMAP" id="MF_01479">
    <property type="entry name" value="WhiB"/>
    <property type="match status" value="1"/>
</dbReference>
<keyword evidence="3 11" id="KW-0004">4Fe-4S</keyword>
<feature type="compositionally biased region" description="Basic and acidic residues" evidence="12">
    <location>
        <begin position="63"/>
        <end position="79"/>
    </location>
</feature>
<comment type="cofactor">
    <cofactor evidence="11">
        <name>[4Fe-4S] cluster</name>
        <dbReference type="ChEBI" id="CHEBI:49883"/>
    </cofactor>
    <text evidence="11">Binds 1 [4Fe-4S] cluster per subunit. Following nitrosylation of the [4Fe-4S] cluster binds 1 [4Fe-8(NO)] cluster per subunit.</text>
</comment>
<feature type="region of interest" description="Disordered" evidence="12">
    <location>
        <begin position="54"/>
        <end position="116"/>
    </location>
</feature>
<evidence type="ECO:0000256" key="6">
    <source>
        <dbReference type="ARBA" id="ARBA00023014"/>
    </source>
</evidence>
<evidence type="ECO:0000256" key="12">
    <source>
        <dbReference type="SAM" id="MobiDB-lite"/>
    </source>
</evidence>
<evidence type="ECO:0000256" key="11">
    <source>
        <dbReference type="HAMAP-Rule" id="MF_01479"/>
    </source>
</evidence>
<dbReference type="InterPro" id="IPR003482">
    <property type="entry name" value="Whib"/>
</dbReference>
<evidence type="ECO:0000256" key="8">
    <source>
        <dbReference type="ARBA" id="ARBA00023125"/>
    </source>
</evidence>
<evidence type="ECO:0000256" key="9">
    <source>
        <dbReference type="ARBA" id="ARBA00023157"/>
    </source>
</evidence>
<comment type="PTM">
    <text evidence="11">The Fe-S cluster can be nitrosylated by nitric oxide (NO).</text>
</comment>
<keyword evidence="15" id="KW-1185">Reference proteome</keyword>
<evidence type="ECO:0000259" key="13">
    <source>
        <dbReference type="PROSITE" id="PS51674"/>
    </source>
</evidence>
<feature type="compositionally biased region" description="Basic and acidic residues" evidence="12">
    <location>
        <begin position="98"/>
        <end position="116"/>
    </location>
</feature>
<keyword evidence="8 11" id="KW-0238">DNA-binding</keyword>
<dbReference type="InterPro" id="IPR034768">
    <property type="entry name" value="4FE4S_WBL"/>
</dbReference>
<dbReference type="PANTHER" id="PTHR38839">
    <property type="entry name" value="TRANSCRIPTIONAL REGULATOR WHID-RELATED"/>
    <property type="match status" value="1"/>
</dbReference>
<dbReference type="Proteomes" id="UP001081071">
    <property type="component" value="Unassembled WGS sequence"/>
</dbReference>
<comment type="similarity">
    <text evidence="2 11">Belongs to the WhiB family.</text>
</comment>
<comment type="function">
    <text evidence="11">Acts as a transcriptional regulator. Probably redox-responsive. The apo- but not holo-form probably binds DNA.</text>
</comment>
<feature type="binding site" evidence="11">
    <location>
        <position position="44"/>
    </location>
    <ligand>
        <name>[4Fe-4S] cluster</name>
        <dbReference type="ChEBI" id="CHEBI:49883"/>
    </ligand>
</feature>
<evidence type="ECO:0000313" key="14">
    <source>
        <dbReference type="EMBL" id="MCZ4517092.1"/>
    </source>
</evidence>
<organism evidence="14 15">
    <name type="scientific">Rhodococcus ruber</name>
    <dbReference type="NCBI Taxonomy" id="1830"/>
    <lineage>
        <taxon>Bacteria</taxon>
        <taxon>Bacillati</taxon>
        <taxon>Actinomycetota</taxon>
        <taxon>Actinomycetes</taxon>
        <taxon>Mycobacteriales</taxon>
        <taxon>Nocardiaceae</taxon>
        <taxon>Rhodococcus</taxon>
    </lineage>
</organism>
<feature type="domain" description="4Fe-4S Wbl-type" evidence="13">
    <location>
        <begin position="4"/>
        <end position="68"/>
    </location>
</feature>
<comment type="caution">
    <text evidence="14">The sequence shown here is derived from an EMBL/GenBank/DDBJ whole genome shotgun (WGS) entry which is preliminary data.</text>
</comment>
<evidence type="ECO:0000256" key="4">
    <source>
        <dbReference type="ARBA" id="ARBA00022723"/>
    </source>
</evidence>
<feature type="binding site" evidence="11">
    <location>
        <position position="5"/>
    </location>
    <ligand>
        <name>[4Fe-4S] cluster</name>
        <dbReference type="ChEBI" id="CHEBI:49883"/>
    </ligand>
</feature>